<dbReference type="PRINTS" id="PR00190">
    <property type="entry name" value="ACTIN"/>
</dbReference>
<dbReference type="Gene3D" id="3.30.420.40">
    <property type="match status" value="2"/>
</dbReference>
<comment type="caution">
    <text evidence="2">The sequence shown here is derived from an EMBL/GenBank/DDBJ whole genome shotgun (WGS) entry which is preliminary data.</text>
</comment>
<dbReference type="InterPro" id="IPR004001">
    <property type="entry name" value="Actin_CS"/>
</dbReference>
<evidence type="ECO:0000313" key="2">
    <source>
        <dbReference type="EMBL" id="EPY37147.1"/>
    </source>
</evidence>
<dbReference type="EMBL" id="ATMH01000150">
    <property type="protein sequence ID" value="EPY37147.1"/>
    <property type="molecule type" value="Genomic_DNA"/>
</dbReference>
<dbReference type="SMART" id="SM00268">
    <property type="entry name" value="ACTIN"/>
    <property type="match status" value="1"/>
</dbReference>
<dbReference type="OrthoDB" id="270004at2759"/>
<dbReference type="SUPFAM" id="SSF53067">
    <property type="entry name" value="Actin-like ATPase domain"/>
    <property type="match status" value="2"/>
</dbReference>
<dbReference type="PANTHER" id="PTHR11937">
    <property type="entry name" value="ACTIN"/>
    <property type="match status" value="1"/>
</dbReference>
<evidence type="ECO:0000313" key="3">
    <source>
        <dbReference type="Proteomes" id="UP000015354"/>
    </source>
</evidence>
<proteinExistence type="inferred from homology"/>
<gene>
    <name evidence="2" type="ORF">STCU_00150</name>
</gene>
<dbReference type="Gene3D" id="3.90.640.10">
    <property type="entry name" value="Actin, Chain A, domain 4"/>
    <property type="match status" value="1"/>
</dbReference>
<name>S9V250_9TRYP</name>
<dbReference type="InterPro" id="IPR004000">
    <property type="entry name" value="Actin"/>
</dbReference>
<dbReference type="Proteomes" id="UP000015354">
    <property type="component" value="Unassembled WGS sequence"/>
</dbReference>
<dbReference type="InterPro" id="IPR043129">
    <property type="entry name" value="ATPase_NBD"/>
</dbReference>
<dbReference type="AlphaFoldDB" id="S9V250"/>
<dbReference type="PROSITE" id="PS00432">
    <property type="entry name" value="ACTINS_2"/>
    <property type="match status" value="1"/>
</dbReference>
<keyword evidence="3" id="KW-1185">Reference proteome</keyword>
<evidence type="ECO:0000256" key="1">
    <source>
        <dbReference type="RuleBase" id="RU000487"/>
    </source>
</evidence>
<accession>S9V250</accession>
<comment type="similarity">
    <text evidence="1">Belongs to the actin family.</text>
</comment>
<dbReference type="Pfam" id="PF00022">
    <property type="entry name" value="Actin"/>
    <property type="match status" value="1"/>
</dbReference>
<sequence length="497" mass="54831">MYNRLHAVAIQLSSSLFFLWSLVPLRRGRRNPYIQQTCTTPPSPLSLSFSFLYSYRKFLFEYHSTSVYIIHTLPCPPPFFVLLVHVAMKVAPNTAKILRNVPLPNEAAVTYTNPAVLDIGGHSTRLGFAGDNAPRFCERTVVQKSTGRVFNDAYAESDAADLAHVMEDGYVTDWDHFELLVQRVDDMLVWGDTDHNTPLLLTEKALLPNTQRQKMAEILYEKFNVPALSFGLSPVLALYAAGLSTGVSVELGYSLSHVVPVFQGVSLFHSIHCLSLGGRDLTELLRSKSRAQLPASVAPQHHTDVWAYLKEKCGRTAEGKDDYNALVDLGAGGSDGDIVVEQRLPDGTVLGIGPECYTPVETFFQPHLLPRMKELPDQSNILCEVQLRTSTSSRGIHELLADSVKRCDADLQPLMWDSVVLSGGSSLFRGLATRLEVEASVVSATSERVRVVAPTERKESAFIGGSILASLPTFQDLWVKRSDYDETGSMSVVRGCL</sequence>
<protein>
    <submittedName>
        <fullName evidence="2">Actin, other eukaryote</fullName>
    </submittedName>
</protein>
<reference evidence="2 3" key="1">
    <citation type="journal article" date="2013" name="PLoS ONE">
        <title>Predicting the Proteins of Angomonas deanei, Strigomonas culicis and Their Respective Endosymbionts Reveals New Aspects of the Trypanosomatidae Family.</title>
        <authorList>
            <person name="Motta M.C."/>
            <person name="Martins A.C."/>
            <person name="de Souza S.S."/>
            <person name="Catta-Preta C.M."/>
            <person name="Silva R."/>
            <person name="Klein C.C."/>
            <person name="de Almeida L.G."/>
            <person name="de Lima Cunha O."/>
            <person name="Ciapina L.P."/>
            <person name="Brocchi M."/>
            <person name="Colabardini A.C."/>
            <person name="de Araujo Lima B."/>
            <person name="Machado C.R."/>
            <person name="de Almeida Soares C.M."/>
            <person name="Probst C.M."/>
            <person name="de Menezes C.B."/>
            <person name="Thompson C.E."/>
            <person name="Bartholomeu D.C."/>
            <person name="Gradia D.F."/>
            <person name="Pavoni D.P."/>
            <person name="Grisard E.C."/>
            <person name="Fantinatti-Garboggini F."/>
            <person name="Marchini F.K."/>
            <person name="Rodrigues-Luiz G.F."/>
            <person name="Wagner G."/>
            <person name="Goldman G.H."/>
            <person name="Fietto J.L."/>
            <person name="Elias M.C."/>
            <person name="Goldman M.H."/>
            <person name="Sagot M.F."/>
            <person name="Pereira M."/>
            <person name="Stoco P.H."/>
            <person name="de Mendonca-Neto R.P."/>
            <person name="Teixeira S.M."/>
            <person name="Maciel T.E."/>
            <person name="de Oliveira Mendes T.A."/>
            <person name="Urmenyi T.P."/>
            <person name="de Souza W."/>
            <person name="Schenkman S."/>
            <person name="de Vasconcelos A.T."/>
        </authorList>
    </citation>
    <scope>NUCLEOTIDE SEQUENCE [LARGE SCALE GENOMIC DNA]</scope>
</reference>
<organism evidence="2 3">
    <name type="scientific">Strigomonas culicis</name>
    <dbReference type="NCBI Taxonomy" id="28005"/>
    <lineage>
        <taxon>Eukaryota</taxon>
        <taxon>Discoba</taxon>
        <taxon>Euglenozoa</taxon>
        <taxon>Kinetoplastea</taxon>
        <taxon>Metakinetoplastina</taxon>
        <taxon>Trypanosomatida</taxon>
        <taxon>Trypanosomatidae</taxon>
        <taxon>Strigomonadinae</taxon>
        <taxon>Strigomonas</taxon>
    </lineage>
</organism>